<dbReference type="AlphaFoldDB" id="A0A5M6D7Z3"/>
<dbReference type="Pfam" id="PF03458">
    <property type="entry name" value="Gly_transporter"/>
    <property type="match status" value="2"/>
</dbReference>
<dbReference type="PANTHER" id="PTHR30506:SF3">
    <property type="entry name" value="UPF0126 INNER MEMBRANE PROTEIN YADS-RELATED"/>
    <property type="match status" value="1"/>
</dbReference>
<evidence type="ECO:0000256" key="4">
    <source>
        <dbReference type="ARBA" id="ARBA00022692"/>
    </source>
</evidence>
<keyword evidence="3" id="KW-1003">Cell membrane</keyword>
<evidence type="ECO:0000256" key="2">
    <source>
        <dbReference type="ARBA" id="ARBA00008193"/>
    </source>
</evidence>
<feature type="transmembrane region" description="Helical" evidence="7">
    <location>
        <begin position="34"/>
        <end position="60"/>
    </location>
</feature>
<accession>A0A5M6D7Z3</accession>
<dbReference type="GO" id="GO:0005886">
    <property type="term" value="C:plasma membrane"/>
    <property type="evidence" value="ECO:0007669"/>
    <property type="project" value="UniProtKB-SubCell"/>
</dbReference>
<gene>
    <name evidence="9" type="ORF">F0145_16270</name>
</gene>
<evidence type="ECO:0000256" key="6">
    <source>
        <dbReference type="ARBA" id="ARBA00023136"/>
    </source>
</evidence>
<feature type="domain" description="Glycine transporter" evidence="8">
    <location>
        <begin position="96"/>
        <end position="167"/>
    </location>
</feature>
<comment type="similarity">
    <text evidence="2">Belongs to the UPF0126 family.</text>
</comment>
<comment type="caution">
    <text evidence="9">The sequence shown here is derived from an EMBL/GenBank/DDBJ whole genome shotgun (WGS) entry which is preliminary data.</text>
</comment>
<evidence type="ECO:0000256" key="5">
    <source>
        <dbReference type="ARBA" id="ARBA00022989"/>
    </source>
</evidence>
<keyword evidence="4 7" id="KW-0812">Transmembrane</keyword>
<dbReference type="InterPro" id="IPR005115">
    <property type="entry name" value="Gly_transporter"/>
</dbReference>
<feature type="transmembrane region" description="Helical" evidence="7">
    <location>
        <begin position="94"/>
        <end position="110"/>
    </location>
</feature>
<organism evidence="9 10">
    <name type="scientific">Adhaeribacter rhizoryzae</name>
    <dbReference type="NCBI Taxonomy" id="2607907"/>
    <lineage>
        <taxon>Bacteria</taxon>
        <taxon>Pseudomonadati</taxon>
        <taxon>Bacteroidota</taxon>
        <taxon>Cytophagia</taxon>
        <taxon>Cytophagales</taxon>
        <taxon>Hymenobacteraceae</taxon>
        <taxon>Adhaeribacter</taxon>
    </lineage>
</organism>
<reference evidence="9 10" key="1">
    <citation type="submission" date="2019-09" db="EMBL/GenBank/DDBJ databases">
        <title>Genome sequence and assembly of Adhaeribacter sp.</title>
        <authorList>
            <person name="Chhetri G."/>
        </authorList>
    </citation>
    <scope>NUCLEOTIDE SEQUENCE [LARGE SCALE GENOMIC DNA]</scope>
    <source>
        <strain evidence="9 10">DK36</strain>
    </source>
</reference>
<feature type="transmembrane region" description="Helical" evidence="7">
    <location>
        <begin position="177"/>
        <end position="194"/>
    </location>
</feature>
<comment type="subcellular location">
    <subcellularLocation>
        <location evidence="1">Cell membrane</location>
        <topology evidence="1">Multi-pass membrane protein</topology>
    </subcellularLocation>
</comment>
<protein>
    <submittedName>
        <fullName evidence="9">Trimeric intracellular cation channel family protein</fullName>
    </submittedName>
</protein>
<sequence>MEKLQSLYYILELAGTFAFAISGATAARKRNLDLFGICALAFTVACGGGIIRDLCIGAIPPAGLTNWRYLVVAIIATGLTVGLFSFVQRLNRPVLLFDAVGLSLFAVTGAQKALSYGHNGEVAILLGITTAVGGGVIRDILLNRVPVILEKEIYASAALLGSAIVVLGNYLKWGAGGWVAIIALIVCFTLRILALRFHWNLPTPASNKTNSDKKE</sequence>
<name>A0A5M6D7Z3_9BACT</name>
<feature type="domain" description="Glycine transporter" evidence="8">
    <location>
        <begin position="10"/>
        <end position="83"/>
    </location>
</feature>
<evidence type="ECO:0000313" key="9">
    <source>
        <dbReference type="EMBL" id="KAA5543473.1"/>
    </source>
</evidence>
<feature type="transmembrane region" description="Helical" evidence="7">
    <location>
        <begin position="153"/>
        <end position="171"/>
    </location>
</feature>
<evidence type="ECO:0000256" key="3">
    <source>
        <dbReference type="ARBA" id="ARBA00022475"/>
    </source>
</evidence>
<dbReference type="Proteomes" id="UP000323426">
    <property type="component" value="Unassembled WGS sequence"/>
</dbReference>
<keyword evidence="5 7" id="KW-1133">Transmembrane helix</keyword>
<dbReference type="PANTHER" id="PTHR30506">
    <property type="entry name" value="INNER MEMBRANE PROTEIN"/>
    <property type="match status" value="1"/>
</dbReference>
<feature type="transmembrane region" description="Helical" evidence="7">
    <location>
        <begin position="66"/>
        <end position="87"/>
    </location>
</feature>
<keyword evidence="10" id="KW-1185">Reference proteome</keyword>
<evidence type="ECO:0000256" key="7">
    <source>
        <dbReference type="SAM" id="Phobius"/>
    </source>
</evidence>
<feature type="transmembrane region" description="Helical" evidence="7">
    <location>
        <begin position="122"/>
        <end position="141"/>
    </location>
</feature>
<evidence type="ECO:0000256" key="1">
    <source>
        <dbReference type="ARBA" id="ARBA00004651"/>
    </source>
</evidence>
<feature type="transmembrane region" description="Helical" evidence="7">
    <location>
        <begin position="6"/>
        <end position="27"/>
    </location>
</feature>
<dbReference type="RefSeq" id="WP_150089829.1">
    <property type="nucleotide sequence ID" value="NZ_VWSF01000013.1"/>
</dbReference>
<proteinExistence type="inferred from homology"/>
<evidence type="ECO:0000259" key="8">
    <source>
        <dbReference type="Pfam" id="PF03458"/>
    </source>
</evidence>
<evidence type="ECO:0000313" key="10">
    <source>
        <dbReference type="Proteomes" id="UP000323426"/>
    </source>
</evidence>
<dbReference type="EMBL" id="VWSF01000013">
    <property type="protein sequence ID" value="KAA5543473.1"/>
    <property type="molecule type" value="Genomic_DNA"/>
</dbReference>
<keyword evidence="6 7" id="KW-0472">Membrane</keyword>